<dbReference type="Gene3D" id="3.40.50.720">
    <property type="entry name" value="NAD(P)-binding Rossmann-like Domain"/>
    <property type="match status" value="1"/>
</dbReference>
<organism evidence="3 4">
    <name type="scientific">Allorhodopirellula solitaria</name>
    <dbReference type="NCBI Taxonomy" id="2527987"/>
    <lineage>
        <taxon>Bacteria</taxon>
        <taxon>Pseudomonadati</taxon>
        <taxon>Planctomycetota</taxon>
        <taxon>Planctomycetia</taxon>
        <taxon>Pirellulales</taxon>
        <taxon>Pirellulaceae</taxon>
        <taxon>Allorhodopirellula</taxon>
    </lineage>
</organism>
<proteinExistence type="predicted"/>
<dbReference type="GO" id="GO:0000166">
    <property type="term" value="F:nucleotide binding"/>
    <property type="evidence" value="ECO:0007669"/>
    <property type="project" value="InterPro"/>
</dbReference>
<dbReference type="InterPro" id="IPR000683">
    <property type="entry name" value="Gfo/Idh/MocA-like_OxRdtase_N"/>
</dbReference>
<dbReference type="InterPro" id="IPR036291">
    <property type="entry name" value="NAD(P)-bd_dom_sf"/>
</dbReference>
<dbReference type="EC" id="1.1.1.18" evidence="3"/>
<dbReference type="OrthoDB" id="255433at2"/>
<evidence type="ECO:0000313" key="4">
    <source>
        <dbReference type="Proteomes" id="UP000318053"/>
    </source>
</evidence>
<dbReference type="PANTHER" id="PTHR43818:SF10">
    <property type="entry name" value="NADH-DEPENDENT DEHYDROGENASE-RELATED"/>
    <property type="match status" value="1"/>
</dbReference>
<dbReference type="SUPFAM" id="SSF55347">
    <property type="entry name" value="Glyceraldehyde-3-phosphate dehydrogenase-like, C-terminal domain"/>
    <property type="match status" value="1"/>
</dbReference>
<protein>
    <submittedName>
        <fullName evidence="3">Inositol 2-dehydrogenase</fullName>
        <ecNumber evidence="3">1.1.1.18</ecNumber>
    </submittedName>
</protein>
<evidence type="ECO:0000313" key="3">
    <source>
        <dbReference type="EMBL" id="TWT74080.1"/>
    </source>
</evidence>
<dbReference type="InterPro" id="IPR006311">
    <property type="entry name" value="TAT_signal"/>
</dbReference>
<dbReference type="SUPFAM" id="SSF51735">
    <property type="entry name" value="NAD(P)-binding Rossmann-fold domains"/>
    <property type="match status" value="1"/>
</dbReference>
<dbReference type="InterPro" id="IPR050463">
    <property type="entry name" value="Gfo/Idh/MocA_oxidrdct_glycsds"/>
</dbReference>
<feature type="domain" description="Gfo/Idh/MocA-like oxidoreductase bacterial type C-terminal" evidence="2">
    <location>
        <begin position="190"/>
        <end position="436"/>
    </location>
</feature>
<dbReference type="EMBL" id="SJPK01000002">
    <property type="protein sequence ID" value="TWT74080.1"/>
    <property type="molecule type" value="Genomic_DNA"/>
</dbReference>
<dbReference type="InterPro" id="IPR019546">
    <property type="entry name" value="TAT_signal_bac_arc"/>
</dbReference>
<dbReference type="NCBIfam" id="TIGR01409">
    <property type="entry name" value="TAT_signal_seq"/>
    <property type="match status" value="1"/>
</dbReference>
<evidence type="ECO:0000259" key="2">
    <source>
        <dbReference type="Pfam" id="PF19051"/>
    </source>
</evidence>
<name>A0A5C5YFL8_9BACT</name>
<dbReference type="InterPro" id="IPR043906">
    <property type="entry name" value="Gfo/Idh/MocA_OxRdtase_bact_C"/>
</dbReference>
<keyword evidence="3" id="KW-0560">Oxidoreductase</keyword>
<reference evidence="3 4" key="1">
    <citation type="submission" date="2019-02" db="EMBL/GenBank/DDBJ databases">
        <title>Deep-cultivation of Planctomycetes and their phenomic and genomic characterization uncovers novel biology.</title>
        <authorList>
            <person name="Wiegand S."/>
            <person name="Jogler M."/>
            <person name="Boedeker C."/>
            <person name="Pinto D."/>
            <person name="Vollmers J."/>
            <person name="Rivas-Marin E."/>
            <person name="Kohn T."/>
            <person name="Peeters S.H."/>
            <person name="Heuer A."/>
            <person name="Rast P."/>
            <person name="Oberbeckmann S."/>
            <person name="Bunk B."/>
            <person name="Jeske O."/>
            <person name="Meyerdierks A."/>
            <person name="Storesund J.E."/>
            <person name="Kallscheuer N."/>
            <person name="Luecker S."/>
            <person name="Lage O.M."/>
            <person name="Pohl T."/>
            <person name="Merkel B.J."/>
            <person name="Hornburger P."/>
            <person name="Mueller R.-W."/>
            <person name="Bruemmer F."/>
            <person name="Labrenz M."/>
            <person name="Spormann A.M."/>
            <person name="Op Den Camp H."/>
            <person name="Overmann J."/>
            <person name="Amann R."/>
            <person name="Jetten M.S.M."/>
            <person name="Mascher T."/>
            <person name="Medema M.H."/>
            <person name="Devos D.P."/>
            <person name="Kaster A.-K."/>
            <person name="Ovreas L."/>
            <person name="Rohde M."/>
            <person name="Galperin M.Y."/>
            <person name="Jogler C."/>
        </authorList>
    </citation>
    <scope>NUCLEOTIDE SEQUENCE [LARGE SCALE GENOMIC DNA]</scope>
    <source>
        <strain evidence="3 4">CA85</strain>
    </source>
</reference>
<sequence length="444" mass="48583">MLPSKDQNLSRRRFLQASSATSAAVLSAGVWSSRGHAESNSANEQLNIACIGTANRALNDINGVTSESIVALCDVDSRFLDVQAKRFPDAKTYADYREMLDESEGKVDAVVIGITDHHHAPATIRAIEKKMHVYCEKPLTHTVEEARIVTEAARQAGVATQMGTQIHATDNYRRVVEIVRSGAIGDVNEVHVWVGKGWGAKDAPSGNDPAPAYLDWDLWLGPAAERPYIDGQYHPAQWRRWWDFGQGTLGDMACHYMDLPFWALGLTSPTRVAAAGPPVHAEACPQGLKVNYEFPAIENRGPVRLTWYDGNLTPRTVSGIDVPGSGVMFVGSEGKMFANYGSYKLYPEQKYASFTPPPKTIADSIGHHAEWIRACKTGEPTTCNFDYAGPLTESVLLGNVAFRAGKPIEWDAAKLQVIGNEQANGLVGKEYRPGWEVRALETVS</sequence>
<dbReference type="GO" id="GO:0050112">
    <property type="term" value="F:inositol 2-dehydrogenase (NAD+) activity"/>
    <property type="evidence" value="ECO:0007669"/>
    <property type="project" value="UniProtKB-EC"/>
</dbReference>
<evidence type="ECO:0000259" key="1">
    <source>
        <dbReference type="Pfam" id="PF01408"/>
    </source>
</evidence>
<accession>A0A5C5YFL8</accession>
<dbReference type="PROSITE" id="PS51318">
    <property type="entry name" value="TAT"/>
    <property type="match status" value="1"/>
</dbReference>
<dbReference type="PANTHER" id="PTHR43818">
    <property type="entry name" value="BCDNA.GH03377"/>
    <property type="match status" value="1"/>
</dbReference>
<keyword evidence="4" id="KW-1185">Reference proteome</keyword>
<dbReference type="Pfam" id="PF01408">
    <property type="entry name" value="GFO_IDH_MocA"/>
    <property type="match status" value="1"/>
</dbReference>
<feature type="domain" description="Gfo/Idh/MocA-like oxidoreductase N-terminal" evidence="1">
    <location>
        <begin position="47"/>
        <end position="163"/>
    </location>
</feature>
<dbReference type="Pfam" id="PF19051">
    <property type="entry name" value="GFO_IDH_MocA_C2"/>
    <property type="match status" value="1"/>
</dbReference>
<dbReference type="Gene3D" id="3.30.360.10">
    <property type="entry name" value="Dihydrodipicolinate Reductase, domain 2"/>
    <property type="match status" value="1"/>
</dbReference>
<gene>
    <name evidence="3" type="primary">iolG_2</name>
    <name evidence="3" type="ORF">CA85_09660</name>
</gene>
<dbReference type="RefSeq" id="WP_146390128.1">
    <property type="nucleotide sequence ID" value="NZ_SJPK01000002.1"/>
</dbReference>
<dbReference type="Proteomes" id="UP000318053">
    <property type="component" value="Unassembled WGS sequence"/>
</dbReference>
<comment type="caution">
    <text evidence="3">The sequence shown here is derived from an EMBL/GenBank/DDBJ whole genome shotgun (WGS) entry which is preliminary data.</text>
</comment>
<dbReference type="AlphaFoldDB" id="A0A5C5YFL8"/>